<comment type="caution">
    <text evidence="1">The sequence shown here is derived from an EMBL/GenBank/DDBJ whole genome shotgun (WGS) entry which is preliminary data.</text>
</comment>
<dbReference type="Proteomes" id="UP000058012">
    <property type="component" value="Unassembled WGS sequence"/>
</dbReference>
<dbReference type="STRING" id="1117702.AQZ52_04350"/>
<reference evidence="1 2" key="1">
    <citation type="submission" date="2015-10" db="EMBL/GenBank/DDBJ databases">
        <title>Draft genome sequence of Novosphingobium fuchskuhlense DSM 25065 isolated from a surface water sample of the southwest basin of Lake Grosse Fuchskuhle.</title>
        <authorList>
            <person name="Ruckert C."/>
            <person name="Winkler A."/>
            <person name="Glaeser J."/>
            <person name="Grossart H.-P."/>
            <person name="Kalinowski J."/>
            <person name="Glaeser S."/>
        </authorList>
    </citation>
    <scope>NUCLEOTIDE SEQUENCE [LARGE SCALE GENOMIC DNA]</scope>
    <source>
        <strain evidence="1 2">FNE08-7</strain>
    </source>
</reference>
<dbReference type="OrthoDB" id="7842410at2"/>
<dbReference type="Gene3D" id="1.10.10.10">
    <property type="entry name" value="Winged helix-like DNA-binding domain superfamily/Winged helix DNA-binding domain"/>
    <property type="match status" value="1"/>
</dbReference>
<accession>A0A124JVN9</accession>
<proteinExistence type="predicted"/>
<dbReference type="AlphaFoldDB" id="A0A124JVN9"/>
<organism evidence="1 2">
    <name type="scientific">Novosphingobium fuchskuhlense</name>
    <dbReference type="NCBI Taxonomy" id="1117702"/>
    <lineage>
        <taxon>Bacteria</taxon>
        <taxon>Pseudomonadati</taxon>
        <taxon>Pseudomonadota</taxon>
        <taxon>Alphaproteobacteria</taxon>
        <taxon>Sphingomonadales</taxon>
        <taxon>Sphingomonadaceae</taxon>
        <taxon>Novosphingobium</taxon>
    </lineage>
</organism>
<evidence type="ECO:0008006" key="3">
    <source>
        <dbReference type="Google" id="ProtNLM"/>
    </source>
</evidence>
<dbReference type="SUPFAM" id="SSF46785">
    <property type="entry name" value="Winged helix' DNA-binding domain"/>
    <property type="match status" value="1"/>
</dbReference>
<sequence>MSRLDSSRVDRDIGLRISRASRALAKHRIGRLRVRHLTPKGATSLLLVDSNPGATQADLARYFSNGRTTMNGLVQELLGAGLLESRATIERGQALALHTTPKGEAVVSFELGAIDAQFEFCCEVIGQAATEQLMDHLLKLCMAAEAIQPGPRLSITDQES</sequence>
<dbReference type="RefSeq" id="WP_067906697.1">
    <property type="nucleotide sequence ID" value="NZ_KQ954244.1"/>
</dbReference>
<dbReference type="EMBL" id="LLZS01000003">
    <property type="protein sequence ID" value="KUR72483.1"/>
    <property type="molecule type" value="Genomic_DNA"/>
</dbReference>
<protein>
    <recommendedName>
        <fullName evidence="3">HTH marR-type domain-containing protein</fullName>
    </recommendedName>
</protein>
<gene>
    <name evidence="1" type="ORF">AQZ52_04350</name>
</gene>
<keyword evidence="2" id="KW-1185">Reference proteome</keyword>
<evidence type="ECO:0000313" key="2">
    <source>
        <dbReference type="Proteomes" id="UP000058012"/>
    </source>
</evidence>
<evidence type="ECO:0000313" key="1">
    <source>
        <dbReference type="EMBL" id="KUR72483.1"/>
    </source>
</evidence>
<dbReference type="InterPro" id="IPR036388">
    <property type="entry name" value="WH-like_DNA-bd_sf"/>
</dbReference>
<dbReference type="InterPro" id="IPR036390">
    <property type="entry name" value="WH_DNA-bd_sf"/>
</dbReference>
<name>A0A124JVN9_9SPHN</name>